<protein>
    <submittedName>
        <fullName evidence="3">Hypp3167 protein</fullName>
    </submittedName>
</protein>
<keyword evidence="2" id="KW-1133">Transmembrane helix</keyword>
<keyword evidence="2" id="KW-0472">Membrane</keyword>
<feature type="transmembrane region" description="Helical" evidence="2">
    <location>
        <begin position="59"/>
        <end position="80"/>
    </location>
</feature>
<keyword evidence="2" id="KW-0812">Transmembrane</keyword>
<sequence length="104" mass="11743">MMLTENSKEDEAKEKTEGTKEEDQDEAEVNGEAEQQDPDAKCGVKALVLWRTEMFAMNLLPYILGAMLGAIVSVWITILYQGFLNDDEEEDTHYFPEDQLIGPA</sequence>
<feature type="compositionally biased region" description="Basic and acidic residues" evidence="1">
    <location>
        <begin position="1"/>
        <end position="21"/>
    </location>
</feature>
<accession>A0A8J9ZXG8</accession>
<proteinExistence type="predicted"/>
<dbReference type="EMBL" id="OV696690">
    <property type="protein sequence ID" value="CAH1265343.1"/>
    <property type="molecule type" value="Genomic_DNA"/>
</dbReference>
<gene>
    <name evidence="3" type="primary">Hypp3167</name>
    <name evidence="3" type="ORF">BLAG_LOCUS19367</name>
</gene>
<evidence type="ECO:0000256" key="1">
    <source>
        <dbReference type="SAM" id="MobiDB-lite"/>
    </source>
</evidence>
<feature type="compositionally biased region" description="Acidic residues" evidence="1">
    <location>
        <begin position="22"/>
        <end position="37"/>
    </location>
</feature>
<evidence type="ECO:0000256" key="2">
    <source>
        <dbReference type="SAM" id="Phobius"/>
    </source>
</evidence>
<dbReference type="Proteomes" id="UP000838412">
    <property type="component" value="Chromosome 5"/>
</dbReference>
<name>A0A8J9ZXG8_BRALA</name>
<reference evidence="3" key="1">
    <citation type="submission" date="2022-01" db="EMBL/GenBank/DDBJ databases">
        <authorList>
            <person name="Braso-Vives M."/>
        </authorList>
    </citation>
    <scope>NUCLEOTIDE SEQUENCE</scope>
</reference>
<evidence type="ECO:0000313" key="3">
    <source>
        <dbReference type="EMBL" id="CAH1265343.1"/>
    </source>
</evidence>
<keyword evidence="4" id="KW-1185">Reference proteome</keyword>
<organism evidence="3 4">
    <name type="scientific">Branchiostoma lanceolatum</name>
    <name type="common">Common lancelet</name>
    <name type="synonym">Amphioxus lanceolatum</name>
    <dbReference type="NCBI Taxonomy" id="7740"/>
    <lineage>
        <taxon>Eukaryota</taxon>
        <taxon>Metazoa</taxon>
        <taxon>Chordata</taxon>
        <taxon>Cephalochordata</taxon>
        <taxon>Leptocardii</taxon>
        <taxon>Amphioxiformes</taxon>
        <taxon>Branchiostomatidae</taxon>
        <taxon>Branchiostoma</taxon>
    </lineage>
</organism>
<feature type="region of interest" description="Disordered" evidence="1">
    <location>
        <begin position="1"/>
        <end position="40"/>
    </location>
</feature>
<dbReference type="AlphaFoldDB" id="A0A8J9ZXG8"/>
<evidence type="ECO:0000313" key="4">
    <source>
        <dbReference type="Proteomes" id="UP000838412"/>
    </source>
</evidence>